<reference evidence="2" key="1">
    <citation type="journal article" date="2014" name="Front. Microbiol.">
        <title>High frequency of phylogenetically diverse reductive dehalogenase-homologous genes in deep subseafloor sedimentary metagenomes.</title>
        <authorList>
            <person name="Kawai M."/>
            <person name="Futagami T."/>
            <person name="Toyoda A."/>
            <person name="Takaki Y."/>
            <person name="Nishi S."/>
            <person name="Hori S."/>
            <person name="Arai W."/>
            <person name="Tsubouchi T."/>
            <person name="Morono Y."/>
            <person name="Uchiyama I."/>
            <person name="Ito T."/>
            <person name="Fujiyama A."/>
            <person name="Inagaki F."/>
            <person name="Takami H."/>
        </authorList>
    </citation>
    <scope>NUCLEOTIDE SEQUENCE</scope>
    <source>
        <strain evidence="2">Expedition CK06-06</strain>
    </source>
</reference>
<evidence type="ECO:0000313" key="2">
    <source>
        <dbReference type="EMBL" id="GAH66008.1"/>
    </source>
</evidence>
<sequence length="254" mass="29265">IQSRAEQRIGIPQLSLSSEAISERIEHGLPLIGFDELALDWSLLQDIFVEVTEAFATYPELFGEFPQSLKEPEPCPPLSKETAKAWFEGARLLSLMEVDEVSEHLLEAIIHATLNPFLVSYSKALLGLVNQERWRRGYCPICGGNPDFAFLDKERGARWLLCSRCDAEWLFQRLECPYCGTQDQDALAYFTDDEGLYRLYVCERCKRYLKALDLRQAKSEVLLPLERLFTFDIDAQAQEYGYSPCDRTYTRVKR</sequence>
<dbReference type="SUPFAM" id="SSF144020">
    <property type="entry name" value="FdhE-like"/>
    <property type="match status" value="1"/>
</dbReference>
<proteinExistence type="predicted"/>
<dbReference type="Pfam" id="PF24859">
    <property type="entry name" value="FdhE_central"/>
    <property type="match status" value="1"/>
</dbReference>
<dbReference type="InterPro" id="IPR056797">
    <property type="entry name" value="FdhE_central"/>
</dbReference>
<organism evidence="2">
    <name type="scientific">marine sediment metagenome</name>
    <dbReference type="NCBI Taxonomy" id="412755"/>
    <lineage>
        <taxon>unclassified sequences</taxon>
        <taxon>metagenomes</taxon>
        <taxon>ecological metagenomes</taxon>
    </lineage>
</organism>
<dbReference type="Gene3D" id="3.90.1670.10">
    <property type="entry name" value="FdhE-like domain"/>
    <property type="match status" value="1"/>
</dbReference>
<accession>X1J8D9</accession>
<feature type="domain" description="FdhE central" evidence="1">
    <location>
        <begin position="138"/>
        <end position="173"/>
    </location>
</feature>
<dbReference type="AlphaFoldDB" id="X1J8D9"/>
<dbReference type="PANTHER" id="PTHR37689">
    <property type="entry name" value="PROTEIN FDHE"/>
    <property type="match status" value="1"/>
</dbReference>
<dbReference type="GO" id="GO:0051604">
    <property type="term" value="P:protein maturation"/>
    <property type="evidence" value="ECO:0007669"/>
    <property type="project" value="TreeGrafter"/>
</dbReference>
<dbReference type="CDD" id="cd16341">
    <property type="entry name" value="FdhE"/>
    <property type="match status" value="1"/>
</dbReference>
<dbReference type="InterPro" id="IPR024064">
    <property type="entry name" value="FdhE-like_sf"/>
</dbReference>
<comment type="caution">
    <text evidence="2">The sequence shown here is derived from an EMBL/GenBank/DDBJ whole genome shotgun (WGS) entry which is preliminary data.</text>
</comment>
<feature type="non-terminal residue" evidence="2">
    <location>
        <position position="1"/>
    </location>
</feature>
<dbReference type="PANTHER" id="PTHR37689:SF1">
    <property type="entry name" value="PROTEIN FDHE"/>
    <property type="match status" value="1"/>
</dbReference>
<protein>
    <recommendedName>
        <fullName evidence="1">FdhE central domain-containing protein</fullName>
    </recommendedName>
</protein>
<dbReference type="EMBL" id="BARU01034647">
    <property type="protein sequence ID" value="GAH66008.1"/>
    <property type="molecule type" value="Genomic_DNA"/>
</dbReference>
<dbReference type="InterPro" id="IPR006452">
    <property type="entry name" value="Formate_DH_accessory"/>
</dbReference>
<dbReference type="GO" id="GO:0005829">
    <property type="term" value="C:cytosol"/>
    <property type="evidence" value="ECO:0007669"/>
    <property type="project" value="TreeGrafter"/>
</dbReference>
<gene>
    <name evidence="2" type="ORF">S03H2_54355</name>
</gene>
<evidence type="ECO:0000259" key="1">
    <source>
        <dbReference type="Pfam" id="PF24859"/>
    </source>
</evidence>
<name>X1J8D9_9ZZZZ</name>
<dbReference type="GO" id="GO:0008199">
    <property type="term" value="F:ferric iron binding"/>
    <property type="evidence" value="ECO:0007669"/>
    <property type="project" value="TreeGrafter"/>
</dbReference>